<evidence type="ECO:0000313" key="2">
    <source>
        <dbReference type="EMBL" id="MBH0775968.1"/>
    </source>
</evidence>
<dbReference type="Proteomes" id="UP000655751">
    <property type="component" value="Unassembled WGS sequence"/>
</dbReference>
<evidence type="ECO:0000256" key="1">
    <source>
        <dbReference type="SAM" id="MobiDB-lite"/>
    </source>
</evidence>
<feature type="region of interest" description="Disordered" evidence="1">
    <location>
        <begin position="383"/>
        <end position="415"/>
    </location>
</feature>
<feature type="region of interest" description="Disordered" evidence="1">
    <location>
        <begin position="1"/>
        <end position="41"/>
    </location>
</feature>
<name>A0A931I9U0_9NOCA</name>
<keyword evidence="3" id="KW-1185">Reference proteome</keyword>
<dbReference type="EMBL" id="JADMLG010000002">
    <property type="protein sequence ID" value="MBH0775968.1"/>
    <property type="molecule type" value="Genomic_DNA"/>
</dbReference>
<organism evidence="2 3">
    <name type="scientific">Nocardia bovistercoris</name>
    <dbReference type="NCBI Taxonomy" id="2785916"/>
    <lineage>
        <taxon>Bacteria</taxon>
        <taxon>Bacillati</taxon>
        <taxon>Actinomycetota</taxon>
        <taxon>Actinomycetes</taxon>
        <taxon>Mycobacteriales</taxon>
        <taxon>Nocardiaceae</taxon>
        <taxon>Nocardia</taxon>
    </lineage>
</organism>
<feature type="compositionally biased region" description="Low complexity" evidence="1">
    <location>
        <begin position="390"/>
        <end position="406"/>
    </location>
</feature>
<sequence>MSKSPKYSTVRADAERARRLERERAERERAREAERARKAKEALDAARAATARRLTALDSACVALATQPGARSSDVDPVRAALAAARTRLEAATTVKQVGKADRAVTAAEVLRTSTSVEIARRGRRTGAEQLAAMREMLAKNDIHLRQRFDADGATRCEAVLAELSGYLERDDLGSFLGAVDSAAATVRAHYTTVTERAAEHAEQVRTANAMQEQLAARVSTLAGDAATANVSLSDIGMAEVALAEVKALVAREEPVMATELAERVAQRLLSVERDLDAAIERFTERREMLGMILEALPGLGFAVDSSSVESAPDGSVALRAVPRRGAPLLVVLHDDEEQEHRVDYIMEGADETVALDGHACGSLLDLAEALNSSLRTNGFDPGAVSWDDGGSPRIPGGARRAAATESTRRADGSR</sequence>
<dbReference type="AlphaFoldDB" id="A0A931I9U0"/>
<protein>
    <submittedName>
        <fullName evidence="2">Uncharacterized protein</fullName>
    </submittedName>
</protein>
<accession>A0A931I9U0</accession>
<proteinExistence type="predicted"/>
<reference evidence="2" key="1">
    <citation type="submission" date="2020-11" db="EMBL/GenBank/DDBJ databases">
        <title>Nocardia NEAU-351.nov., a novel actinomycete isolated from the cow dung.</title>
        <authorList>
            <person name="Zhang X."/>
        </authorList>
    </citation>
    <scope>NUCLEOTIDE SEQUENCE</scope>
    <source>
        <strain evidence="2">NEAU-351</strain>
    </source>
</reference>
<gene>
    <name evidence="2" type="ORF">IT779_06675</name>
</gene>
<comment type="caution">
    <text evidence="2">The sequence shown here is derived from an EMBL/GenBank/DDBJ whole genome shotgun (WGS) entry which is preliminary data.</text>
</comment>
<evidence type="ECO:0000313" key="3">
    <source>
        <dbReference type="Proteomes" id="UP000655751"/>
    </source>
</evidence>
<feature type="compositionally biased region" description="Basic and acidic residues" evidence="1">
    <location>
        <begin position="12"/>
        <end position="41"/>
    </location>
</feature>
<dbReference type="RefSeq" id="WP_196148268.1">
    <property type="nucleotide sequence ID" value="NZ_JADMLG010000002.1"/>
</dbReference>